<evidence type="ECO:0000313" key="1">
    <source>
        <dbReference type="EMBL" id="PUZ52270.1"/>
    </source>
</evidence>
<sequence>MSLPPCILISQPARDFILPTLLGRRLITQQVAETQPVSINAVSLRVQTTTTTENEPHGNDCAAQRHSSCRLCPRGVHERAAKILSP</sequence>
<dbReference type="Gramene" id="PUZ52270">
    <property type="protein sequence ID" value="PUZ52270"/>
    <property type="gene ID" value="GQ55_6G256800"/>
</dbReference>
<keyword evidence="2" id="KW-1185">Reference proteome</keyword>
<reference evidence="1 2" key="1">
    <citation type="submission" date="2018-04" db="EMBL/GenBank/DDBJ databases">
        <title>WGS assembly of Panicum hallii var. hallii HAL2.</title>
        <authorList>
            <person name="Lovell J."/>
            <person name="Jenkins J."/>
            <person name="Lowry D."/>
            <person name="Mamidi S."/>
            <person name="Sreedasyam A."/>
            <person name="Weng X."/>
            <person name="Barry K."/>
            <person name="Bonette J."/>
            <person name="Campitelli B."/>
            <person name="Daum C."/>
            <person name="Gordon S."/>
            <person name="Gould B."/>
            <person name="Lipzen A."/>
            <person name="MacQueen A."/>
            <person name="Palacio-Mejia J."/>
            <person name="Plott C."/>
            <person name="Shakirov E."/>
            <person name="Shu S."/>
            <person name="Yoshinaga Y."/>
            <person name="Zane M."/>
            <person name="Rokhsar D."/>
            <person name="Grimwood J."/>
            <person name="Schmutz J."/>
            <person name="Juenger T."/>
        </authorList>
    </citation>
    <scope>NUCLEOTIDE SEQUENCE [LARGE SCALE GENOMIC DNA]</scope>
    <source>
        <strain evidence="2">cv. HAL2</strain>
    </source>
</reference>
<name>A0A2T7D9J2_9POAL</name>
<evidence type="ECO:0000313" key="2">
    <source>
        <dbReference type="Proteomes" id="UP000244336"/>
    </source>
</evidence>
<gene>
    <name evidence="1" type="ORF">GQ55_6G256800</name>
</gene>
<proteinExistence type="predicted"/>
<organism evidence="1 2">
    <name type="scientific">Panicum hallii var. hallii</name>
    <dbReference type="NCBI Taxonomy" id="1504633"/>
    <lineage>
        <taxon>Eukaryota</taxon>
        <taxon>Viridiplantae</taxon>
        <taxon>Streptophyta</taxon>
        <taxon>Embryophyta</taxon>
        <taxon>Tracheophyta</taxon>
        <taxon>Spermatophyta</taxon>
        <taxon>Magnoliopsida</taxon>
        <taxon>Liliopsida</taxon>
        <taxon>Poales</taxon>
        <taxon>Poaceae</taxon>
        <taxon>PACMAD clade</taxon>
        <taxon>Panicoideae</taxon>
        <taxon>Panicodae</taxon>
        <taxon>Paniceae</taxon>
        <taxon>Panicinae</taxon>
        <taxon>Panicum</taxon>
        <taxon>Panicum sect. Panicum</taxon>
    </lineage>
</organism>
<accession>A0A2T7D9J2</accession>
<protein>
    <submittedName>
        <fullName evidence="1">Uncharacterized protein</fullName>
    </submittedName>
</protein>
<dbReference type="Proteomes" id="UP000244336">
    <property type="component" value="Chromosome 6"/>
</dbReference>
<dbReference type="EMBL" id="CM009754">
    <property type="protein sequence ID" value="PUZ52270.1"/>
    <property type="molecule type" value="Genomic_DNA"/>
</dbReference>
<dbReference type="AlphaFoldDB" id="A0A2T7D9J2"/>